<proteinExistence type="predicted"/>
<accession>A0A6B0U7T9</accession>
<organism evidence="1">
    <name type="scientific">Ixodes ricinus</name>
    <name type="common">Common tick</name>
    <name type="synonym">Acarus ricinus</name>
    <dbReference type="NCBI Taxonomy" id="34613"/>
    <lineage>
        <taxon>Eukaryota</taxon>
        <taxon>Metazoa</taxon>
        <taxon>Ecdysozoa</taxon>
        <taxon>Arthropoda</taxon>
        <taxon>Chelicerata</taxon>
        <taxon>Arachnida</taxon>
        <taxon>Acari</taxon>
        <taxon>Parasitiformes</taxon>
        <taxon>Ixodida</taxon>
        <taxon>Ixodoidea</taxon>
        <taxon>Ixodidae</taxon>
        <taxon>Ixodinae</taxon>
        <taxon>Ixodes</taxon>
    </lineage>
</organism>
<evidence type="ECO:0000313" key="1">
    <source>
        <dbReference type="EMBL" id="MXU84740.1"/>
    </source>
</evidence>
<name>A0A6B0U7T9_IXORI</name>
<dbReference type="AlphaFoldDB" id="A0A6B0U7T9"/>
<reference evidence="1" key="1">
    <citation type="submission" date="2019-12" db="EMBL/GenBank/DDBJ databases">
        <title>An insight into the sialome of adult female Ixodes ricinus ticks feeding for 6 days.</title>
        <authorList>
            <person name="Perner J."/>
            <person name="Ribeiro J.M.C."/>
        </authorList>
    </citation>
    <scope>NUCLEOTIDE SEQUENCE</scope>
    <source>
        <strain evidence="1">Semi-engorged</strain>
        <tissue evidence="1">Salivary glands</tissue>
    </source>
</reference>
<protein>
    <submittedName>
        <fullName evidence="1">Uncharacterized protein</fullName>
    </submittedName>
</protein>
<dbReference type="EMBL" id="GIFC01002657">
    <property type="protein sequence ID" value="MXU84740.1"/>
    <property type="molecule type" value="Transcribed_RNA"/>
</dbReference>
<sequence>MKRERQLAFHIFHLLPQGSRTEPCEKLVEHSSVFSPIVPFGKNIQSSAPTCCLHVALWGHNSWCKAWYMINIGPSAHFCRVL</sequence>